<dbReference type="InterPro" id="IPR011050">
    <property type="entry name" value="Pectin_lyase_fold/virulence"/>
</dbReference>
<keyword evidence="5 9" id="KW-0378">Hydrolase</keyword>
<dbReference type="InterPro" id="IPR044575">
    <property type="entry name" value="RAY1-like"/>
</dbReference>
<organism evidence="11 12">
    <name type="scientific">Cuscuta campestris</name>
    <dbReference type="NCBI Taxonomy" id="132261"/>
    <lineage>
        <taxon>Eukaryota</taxon>
        <taxon>Viridiplantae</taxon>
        <taxon>Streptophyta</taxon>
        <taxon>Embryophyta</taxon>
        <taxon>Tracheophyta</taxon>
        <taxon>Spermatophyta</taxon>
        <taxon>Magnoliopsida</taxon>
        <taxon>eudicotyledons</taxon>
        <taxon>Gunneridae</taxon>
        <taxon>Pentapetalae</taxon>
        <taxon>asterids</taxon>
        <taxon>lamiids</taxon>
        <taxon>Solanales</taxon>
        <taxon>Convolvulaceae</taxon>
        <taxon>Cuscuteae</taxon>
        <taxon>Cuscuta</taxon>
        <taxon>Cuscuta subgen. Grammica</taxon>
        <taxon>Cuscuta sect. Cleistogrammica</taxon>
    </lineage>
</organism>
<dbReference type="PANTHER" id="PTHR47483">
    <property type="entry name" value="BETA-ARABINOFURANOSYLTRANSFERASE RAY1"/>
    <property type="match status" value="1"/>
</dbReference>
<dbReference type="GO" id="GO:0005975">
    <property type="term" value="P:carbohydrate metabolic process"/>
    <property type="evidence" value="ECO:0007669"/>
    <property type="project" value="InterPro"/>
</dbReference>
<comment type="similarity">
    <text evidence="2 9">Belongs to the glycosyl hydrolase 28 family.</text>
</comment>
<dbReference type="OrthoDB" id="187139at2759"/>
<keyword evidence="4" id="KW-0964">Secreted</keyword>
<gene>
    <name evidence="11" type="ORF">CCAM_LOCUS34987</name>
</gene>
<dbReference type="InterPro" id="IPR006626">
    <property type="entry name" value="PbH1"/>
</dbReference>
<comment type="subcellular location">
    <subcellularLocation>
        <location evidence="1">Secreted</location>
        <location evidence="1">Cell wall</location>
    </subcellularLocation>
</comment>
<evidence type="ECO:0000256" key="3">
    <source>
        <dbReference type="ARBA" id="ARBA00022512"/>
    </source>
</evidence>
<evidence type="ECO:0000259" key="10">
    <source>
        <dbReference type="Pfam" id="PF03407"/>
    </source>
</evidence>
<dbReference type="Pfam" id="PF00295">
    <property type="entry name" value="Glyco_hydro_28"/>
    <property type="match status" value="1"/>
</dbReference>
<keyword evidence="6 9" id="KW-0326">Glycosidase</keyword>
<dbReference type="InterPro" id="IPR000743">
    <property type="entry name" value="Glyco_hydro_28"/>
</dbReference>
<dbReference type="InterPro" id="IPR005069">
    <property type="entry name" value="Nucl-diP-sugar_transferase"/>
</dbReference>
<dbReference type="Proteomes" id="UP000595140">
    <property type="component" value="Unassembled WGS sequence"/>
</dbReference>
<proteinExistence type="inferred from homology"/>
<protein>
    <recommendedName>
        <fullName evidence="10">Nucleotide-diphospho-sugar transferase domain-containing protein</fullName>
    </recommendedName>
</protein>
<dbReference type="GO" id="GO:0071555">
    <property type="term" value="P:cell wall organization"/>
    <property type="evidence" value="ECO:0007669"/>
    <property type="project" value="UniProtKB-KW"/>
</dbReference>
<evidence type="ECO:0000313" key="11">
    <source>
        <dbReference type="EMBL" id="VFQ93211.1"/>
    </source>
</evidence>
<evidence type="ECO:0000256" key="1">
    <source>
        <dbReference type="ARBA" id="ARBA00004191"/>
    </source>
</evidence>
<dbReference type="PANTHER" id="PTHR47483:SF1">
    <property type="entry name" value="BETA-ARABINOFURANOSYLTRANSFERASE RAY1"/>
    <property type="match status" value="1"/>
</dbReference>
<feature type="domain" description="Nucleotide-diphospho-sugar transferase" evidence="10">
    <location>
        <begin position="384"/>
        <end position="605"/>
    </location>
</feature>
<dbReference type="AlphaFoldDB" id="A0A484MW99"/>
<keyword evidence="7" id="KW-0961">Cell wall biogenesis/degradation</keyword>
<feature type="active site" evidence="8">
    <location>
        <position position="884"/>
    </location>
</feature>
<accession>A0A484MW99</accession>
<dbReference type="FunFam" id="2.160.20.10:FF:000004">
    <property type="entry name" value="Pectin lyase-like superfamily protein"/>
    <property type="match status" value="1"/>
</dbReference>
<evidence type="ECO:0000256" key="7">
    <source>
        <dbReference type="ARBA" id="ARBA00023316"/>
    </source>
</evidence>
<evidence type="ECO:0000256" key="4">
    <source>
        <dbReference type="ARBA" id="ARBA00022525"/>
    </source>
</evidence>
<dbReference type="Gene3D" id="2.160.20.10">
    <property type="entry name" value="Single-stranded right-handed beta-helix, Pectin lyase-like"/>
    <property type="match status" value="1"/>
</dbReference>
<dbReference type="InterPro" id="IPR012334">
    <property type="entry name" value="Pectin_lyas_fold"/>
</dbReference>
<keyword evidence="3" id="KW-0134">Cell wall</keyword>
<keyword evidence="12" id="KW-1185">Reference proteome</keyword>
<dbReference type="SUPFAM" id="SSF51126">
    <property type="entry name" value="Pectin lyase-like"/>
    <property type="match status" value="1"/>
</dbReference>
<evidence type="ECO:0000256" key="9">
    <source>
        <dbReference type="RuleBase" id="RU361169"/>
    </source>
</evidence>
<dbReference type="Pfam" id="PF03407">
    <property type="entry name" value="Nucleotid_trans"/>
    <property type="match status" value="1"/>
</dbReference>
<evidence type="ECO:0000256" key="8">
    <source>
        <dbReference type="PROSITE-ProRule" id="PRU10052"/>
    </source>
</evidence>
<dbReference type="PROSITE" id="PS00502">
    <property type="entry name" value="POLYGALACTURONASE"/>
    <property type="match status" value="1"/>
</dbReference>
<sequence>MQANALGTSSLDKGNPKVTIFTAPRPFHGVVGERQELAVRSWLGLSPDIAVVLFSQHPSASSFALSFGSKVAVQPDIDFSFLGTPYFHSMMAYSEASQSDISVLIHPESILLPDFISAITHAHKLDHEWLLFALSRNVSDFPFRLDEDGKQWLTDDGTHVNIEKMQRFLSKEQNWSLCQEQILIAWNNADIPLHNGVLPPFLYEKGFHNLWIINEAFRSDFRFVFDASNAISNLYLHQPDLEHKKLSADRSWEFMGNFILATNYGSLYFHDTKHSNFFGLFECEGKYFFLNTAEKIAIHLSSKEEKLFTCIVTSLGSAEEGVKHFPLPDNLNRSLPISLPELSLESLLSLCADKKNKTIVLAVVGYNYKDMLMSWACRMRHLQVTNFLVCALDNEAYDFSILQGLPVFKYSSTETKIGYDDCHFGTECFKRVTKMKSRMVLKILKMGYNVLMSDVDIYWFKNPLPFLSSFGPAVLVAQSDEYNLTGAINLPGRLNSGFYYAHSDNATIVAFQKVVIHASASTLSEQPSFYDTLCGVGGSNRVGEDGCLEPTTRLRVHFLDRDHFPNGAYDGLWEEVGNAKEACEIKGCFVLHNNWVSGRKKKTERQVSSGLWDYDISTHECVCTNGATPDTLIIFEDTNYSLFLFSLIIMNIIIIIRAFPTPIAMSSNNYSVLTYGAHPDGRTDSSGAFLRAWAAACASAEAATVYVPPGNFLLGSVVFEGQCKSNAVTFQINGVLVAPSDFNVVGRDGTWIKFIGVSGVSLVGGTLDGQGPNLWACKQSNNNKCPNGATTLGFYHSSDIAIGGLKSKDSQKFHIVIYGSNNVRVQDVTISAPEDSPNTDGIHVQLSSNVKISRSVIGTGDDCISIGPGSSNLSINGITCGPGHGISIGSLGWEMQEEGVENVAVSGASFFGTQNGFRIKTWSKPSNGFARNITFKQGTMSNVKNPIIIDQNYCPNSNGCPNKGSGVKLSGISYQDIHGTSATQVGIQLNCISKESCEDITLNNVNLGYKGGAAQMSCANNAHVTLLNSLVNPSSSGCLINAIKGFLRP</sequence>
<evidence type="ECO:0000256" key="6">
    <source>
        <dbReference type="ARBA" id="ARBA00023295"/>
    </source>
</evidence>
<dbReference type="GO" id="GO:0016757">
    <property type="term" value="F:glycosyltransferase activity"/>
    <property type="evidence" value="ECO:0007669"/>
    <property type="project" value="InterPro"/>
</dbReference>
<name>A0A484MW99_9ASTE</name>
<evidence type="ECO:0000256" key="5">
    <source>
        <dbReference type="ARBA" id="ARBA00022801"/>
    </source>
</evidence>
<reference evidence="11 12" key="1">
    <citation type="submission" date="2018-04" db="EMBL/GenBank/DDBJ databases">
        <authorList>
            <person name="Vogel A."/>
        </authorList>
    </citation>
    <scope>NUCLEOTIDE SEQUENCE [LARGE SCALE GENOMIC DNA]</scope>
</reference>
<dbReference type="EMBL" id="OOIL02004817">
    <property type="protein sequence ID" value="VFQ93211.1"/>
    <property type="molecule type" value="Genomic_DNA"/>
</dbReference>
<evidence type="ECO:0000256" key="2">
    <source>
        <dbReference type="ARBA" id="ARBA00008834"/>
    </source>
</evidence>
<dbReference type="SMART" id="SM00710">
    <property type="entry name" value="PbH1"/>
    <property type="match status" value="5"/>
</dbReference>
<dbReference type="GO" id="GO:0004650">
    <property type="term" value="F:polygalacturonase activity"/>
    <property type="evidence" value="ECO:0007669"/>
    <property type="project" value="InterPro"/>
</dbReference>
<evidence type="ECO:0000313" key="12">
    <source>
        <dbReference type="Proteomes" id="UP000595140"/>
    </source>
</evidence>